<organism evidence="2 3">
    <name type="scientific">Cardiocondyla obscurior</name>
    <dbReference type="NCBI Taxonomy" id="286306"/>
    <lineage>
        <taxon>Eukaryota</taxon>
        <taxon>Metazoa</taxon>
        <taxon>Ecdysozoa</taxon>
        <taxon>Arthropoda</taxon>
        <taxon>Hexapoda</taxon>
        <taxon>Insecta</taxon>
        <taxon>Pterygota</taxon>
        <taxon>Neoptera</taxon>
        <taxon>Endopterygota</taxon>
        <taxon>Hymenoptera</taxon>
        <taxon>Apocrita</taxon>
        <taxon>Aculeata</taxon>
        <taxon>Formicoidea</taxon>
        <taxon>Formicidae</taxon>
        <taxon>Myrmicinae</taxon>
        <taxon>Cardiocondyla</taxon>
    </lineage>
</organism>
<protein>
    <recommendedName>
        <fullName evidence="4">Transmembrane protein</fullName>
    </recommendedName>
</protein>
<dbReference type="Proteomes" id="UP001430953">
    <property type="component" value="Unassembled WGS sequence"/>
</dbReference>
<gene>
    <name evidence="2" type="ORF">PUN28_015472</name>
</gene>
<evidence type="ECO:0000313" key="2">
    <source>
        <dbReference type="EMBL" id="KAL0106970.1"/>
    </source>
</evidence>
<evidence type="ECO:0000313" key="3">
    <source>
        <dbReference type="Proteomes" id="UP001430953"/>
    </source>
</evidence>
<reference evidence="2 3" key="1">
    <citation type="submission" date="2023-03" db="EMBL/GenBank/DDBJ databases">
        <title>High recombination rates correlate with genetic variation in Cardiocondyla obscurior ants.</title>
        <authorList>
            <person name="Errbii M."/>
        </authorList>
    </citation>
    <scope>NUCLEOTIDE SEQUENCE [LARGE SCALE GENOMIC DNA]</scope>
    <source>
        <strain evidence="2">Alpha-2009</strain>
        <tissue evidence="2">Whole body</tissue>
    </source>
</reference>
<keyword evidence="1" id="KW-0472">Membrane</keyword>
<keyword evidence="1" id="KW-0812">Transmembrane</keyword>
<keyword evidence="3" id="KW-1185">Reference proteome</keyword>
<accession>A0AAW2EVK8</accession>
<dbReference type="AlphaFoldDB" id="A0AAW2EVK8"/>
<evidence type="ECO:0000256" key="1">
    <source>
        <dbReference type="SAM" id="Phobius"/>
    </source>
</evidence>
<keyword evidence="1" id="KW-1133">Transmembrane helix</keyword>
<dbReference type="EMBL" id="JADYXP020000017">
    <property type="protein sequence ID" value="KAL0106970.1"/>
    <property type="molecule type" value="Genomic_DNA"/>
</dbReference>
<comment type="caution">
    <text evidence="2">The sequence shown here is derived from an EMBL/GenBank/DDBJ whole genome shotgun (WGS) entry which is preliminary data.</text>
</comment>
<name>A0AAW2EVK8_9HYME</name>
<sequence>MLAKKHVKKSRACFASFRILFFFFFFSTPVRSLPTTSPSLPTRLLHARTHTLTHTFALHLRPVEGYSRYFPEDRGRAIVGDPPALSLAYPDRRVHSFSPLPSISLFSYLILFSLFLPRPSRTIAWALSIAVPFRGCSLVRWRASNDGPAIAPHVGASVLSLVPFPCYALSLPRSRRLRSLAAFLSRPRRTPSSSRPRKSLVLEPATCASIRPIFIEKDSKSKNRNCICLRHLDFLRRKNN</sequence>
<evidence type="ECO:0008006" key="4">
    <source>
        <dbReference type="Google" id="ProtNLM"/>
    </source>
</evidence>
<proteinExistence type="predicted"/>
<feature type="transmembrane region" description="Helical" evidence="1">
    <location>
        <begin position="97"/>
        <end position="116"/>
    </location>
</feature>